<dbReference type="Proteomes" id="UP000287033">
    <property type="component" value="Unassembled WGS sequence"/>
</dbReference>
<dbReference type="EMBL" id="BEZZ01043499">
    <property type="protein sequence ID" value="GCC40949.1"/>
    <property type="molecule type" value="Genomic_DNA"/>
</dbReference>
<comment type="caution">
    <text evidence="1">The sequence shown here is derived from an EMBL/GenBank/DDBJ whole genome shotgun (WGS) entry which is preliminary data.</text>
</comment>
<accession>A0A401TE78</accession>
<evidence type="ECO:0000313" key="1">
    <source>
        <dbReference type="EMBL" id="GCC40949.1"/>
    </source>
</evidence>
<name>A0A401TE78_CHIPU</name>
<keyword evidence="2" id="KW-1185">Reference proteome</keyword>
<evidence type="ECO:0000313" key="2">
    <source>
        <dbReference type="Proteomes" id="UP000287033"/>
    </source>
</evidence>
<gene>
    <name evidence="1" type="ORF">chiPu_0024649</name>
</gene>
<protein>
    <submittedName>
        <fullName evidence="1">Uncharacterized protein</fullName>
    </submittedName>
</protein>
<reference evidence="1 2" key="1">
    <citation type="journal article" date="2018" name="Nat. Ecol. Evol.">
        <title>Shark genomes provide insights into elasmobranch evolution and the origin of vertebrates.</title>
        <authorList>
            <person name="Hara Y"/>
            <person name="Yamaguchi K"/>
            <person name="Onimaru K"/>
            <person name="Kadota M"/>
            <person name="Koyanagi M"/>
            <person name="Keeley SD"/>
            <person name="Tatsumi K"/>
            <person name="Tanaka K"/>
            <person name="Motone F"/>
            <person name="Kageyama Y"/>
            <person name="Nozu R"/>
            <person name="Adachi N"/>
            <person name="Nishimura O"/>
            <person name="Nakagawa R"/>
            <person name="Tanegashima C"/>
            <person name="Kiyatake I"/>
            <person name="Matsumoto R"/>
            <person name="Murakumo K"/>
            <person name="Nishida K"/>
            <person name="Terakita A"/>
            <person name="Kuratani S"/>
            <person name="Sato K"/>
            <person name="Hyodo S Kuraku.S."/>
        </authorList>
    </citation>
    <scope>NUCLEOTIDE SEQUENCE [LARGE SCALE GENOMIC DNA]</scope>
</reference>
<proteinExistence type="predicted"/>
<sequence length="47" mass="5203">MAGANGLGCMGVSSWPVTKRTLRSFRPFVRLGLDSKTRSWSIMRNSS</sequence>
<feature type="non-terminal residue" evidence="1">
    <location>
        <position position="47"/>
    </location>
</feature>
<organism evidence="1 2">
    <name type="scientific">Chiloscyllium punctatum</name>
    <name type="common">Brownbanded bambooshark</name>
    <name type="synonym">Hemiscyllium punctatum</name>
    <dbReference type="NCBI Taxonomy" id="137246"/>
    <lineage>
        <taxon>Eukaryota</taxon>
        <taxon>Metazoa</taxon>
        <taxon>Chordata</taxon>
        <taxon>Craniata</taxon>
        <taxon>Vertebrata</taxon>
        <taxon>Chondrichthyes</taxon>
        <taxon>Elasmobranchii</taxon>
        <taxon>Galeomorphii</taxon>
        <taxon>Galeoidea</taxon>
        <taxon>Orectolobiformes</taxon>
        <taxon>Hemiscylliidae</taxon>
        <taxon>Chiloscyllium</taxon>
    </lineage>
</organism>
<dbReference type="AlphaFoldDB" id="A0A401TE78"/>